<dbReference type="STRING" id="28092.WM40_02250"/>
<keyword evidence="2 5" id="KW-0238">DNA-binding</keyword>
<keyword evidence="1" id="KW-0805">Transcription regulation</keyword>
<sequence>MTPLIRQFGVTVRRYREARRWSQEQLAEHAGLNRSYVGEVERGEVIASILTAEKLANALDQPITSLLRQTERRHIGTLSSAVD</sequence>
<evidence type="ECO:0000313" key="6">
    <source>
        <dbReference type="Proteomes" id="UP000033618"/>
    </source>
</evidence>
<dbReference type="OrthoDB" id="8527856at2"/>
<organism evidence="5 6">
    <name type="scientific">Robbsia andropogonis</name>
    <dbReference type="NCBI Taxonomy" id="28092"/>
    <lineage>
        <taxon>Bacteria</taxon>
        <taxon>Pseudomonadati</taxon>
        <taxon>Pseudomonadota</taxon>
        <taxon>Betaproteobacteria</taxon>
        <taxon>Burkholderiales</taxon>
        <taxon>Burkholderiaceae</taxon>
        <taxon>Robbsia</taxon>
    </lineage>
</organism>
<evidence type="ECO:0000313" key="5">
    <source>
        <dbReference type="EMBL" id="KKB64857.1"/>
    </source>
</evidence>
<evidence type="ECO:0000256" key="3">
    <source>
        <dbReference type="ARBA" id="ARBA00023163"/>
    </source>
</evidence>
<dbReference type="PROSITE" id="PS50943">
    <property type="entry name" value="HTH_CROC1"/>
    <property type="match status" value="1"/>
</dbReference>
<dbReference type="InterPro" id="IPR050807">
    <property type="entry name" value="TransReg_Diox_bact_type"/>
</dbReference>
<keyword evidence="6" id="KW-1185">Reference proteome</keyword>
<evidence type="ECO:0000259" key="4">
    <source>
        <dbReference type="PROSITE" id="PS50943"/>
    </source>
</evidence>
<dbReference type="GO" id="GO:0003677">
    <property type="term" value="F:DNA binding"/>
    <property type="evidence" value="ECO:0007669"/>
    <property type="project" value="UniProtKB-KW"/>
</dbReference>
<dbReference type="InterPro" id="IPR001387">
    <property type="entry name" value="Cro/C1-type_HTH"/>
</dbReference>
<dbReference type="InterPro" id="IPR010982">
    <property type="entry name" value="Lambda_DNA-bd_dom_sf"/>
</dbReference>
<dbReference type="Proteomes" id="UP000033618">
    <property type="component" value="Unassembled WGS sequence"/>
</dbReference>
<feature type="domain" description="HTH cro/C1-type" evidence="4">
    <location>
        <begin position="12"/>
        <end position="66"/>
    </location>
</feature>
<accession>A0A0F5K5P3</accession>
<dbReference type="CDD" id="cd00093">
    <property type="entry name" value="HTH_XRE"/>
    <property type="match status" value="1"/>
</dbReference>
<evidence type="ECO:0000256" key="2">
    <source>
        <dbReference type="ARBA" id="ARBA00023125"/>
    </source>
</evidence>
<dbReference type="AlphaFoldDB" id="A0A0F5K5P3"/>
<keyword evidence="3" id="KW-0804">Transcription</keyword>
<evidence type="ECO:0000256" key="1">
    <source>
        <dbReference type="ARBA" id="ARBA00023015"/>
    </source>
</evidence>
<dbReference type="RefSeq" id="WP_024904807.1">
    <property type="nucleotide sequence ID" value="NZ_CADFGU010000004.1"/>
</dbReference>
<dbReference type="GO" id="GO:0005829">
    <property type="term" value="C:cytosol"/>
    <property type="evidence" value="ECO:0007669"/>
    <property type="project" value="TreeGrafter"/>
</dbReference>
<dbReference type="PATRIC" id="fig|28092.6.peg.525"/>
<comment type="caution">
    <text evidence="5">The sequence shown here is derived from an EMBL/GenBank/DDBJ whole genome shotgun (WGS) entry which is preliminary data.</text>
</comment>
<proteinExistence type="predicted"/>
<protein>
    <submittedName>
        <fullName evidence="5">DNA-binding protein</fullName>
    </submittedName>
</protein>
<dbReference type="PANTHER" id="PTHR46797">
    <property type="entry name" value="HTH-TYPE TRANSCRIPTIONAL REGULATOR"/>
    <property type="match status" value="1"/>
</dbReference>
<gene>
    <name evidence="5" type="ORF">WM40_02250</name>
</gene>
<dbReference type="Pfam" id="PF01381">
    <property type="entry name" value="HTH_3"/>
    <property type="match status" value="1"/>
</dbReference>
<dbReference type="SUPFAM" id="SSF47413">
    <property type="entry name" value="lambda repressor-like DNA-binding domains"/>
    <property type="match status" value="1"/>
</dbReference>
<dbReference type="PANTHER" id="PTHR46797:SF23">
    <property type="entry name" value="HTH-TYPE TRANSCRIPTIONAL REGULATOR SUTR"/>
    <property type="match status" value="1"/>
</dbReference>
<name>A0A0F5K5P3_9BURK</name>
<dbReference type="Gene3D" id="1.10.260.40">
    <property type="entry name" value="lambda repressor-like DNA-binding domains"/>
    <property type="match status" value="1"/>
</dbReference>
<dbReference type="GO" id="GO:0003700">
    <property type="term" value="F:DNA-binding transcription factor activity"/>
    <property type="evidence" value="ECO:0007669"/>
    <property type="project" value="TreeGrafter"/>
</dbReference>
<dbReference type="SMART" id="SM00530">
    <property type="entry name" value="HTH_XRE"/>
    <property type="match status" value="1"/>
</dbReference>
<dbReference type="EMBL" id="LAQU01000002">
    <property type="protein sequence ID" value="KKB64857.1"/>
    <property type="molecule type" value="Genomic_DNA"/>
</dbReference>
<reference evidence="5 6" key="1">
    <citation type="submission" date="2015-03" db="EMBL/GenBank/DDBJ databases">
        <title>Draft Genome Sequence of Burkholderia andropogonis type strain ICMP2807, isolated from Sorghum bicolor.</title>
        <authorList>
            <person name="Lopes-Santos L."/>
            <person name="Castro D.B."/>
            <person name="Ottoboni L.M."/>
            <person name="Park D."/>
            <person name="Weirc B.S."/>
            <person name="Destefano S.A."/>
        </authorList>
    </citation>
    <scope>NUCLEOTIDE SEQUENCE [LARGE SCALE GENOMIC DNA]</scope>
    <source>
        <strain evidence="5 6">ICMP2807</strain>
    </source>
</reference>